<evidence type="ECO:0000313" key="2">
    <source>
        <dbReference type="EMBL" id="TNM53820.1"/>
    </source>
</evidence>
<dbReference type="AlphaFoldDB" id="A0A5C4WZH7"/>
<dbReference type="SUPFAM" id="SSF51735">
    <property type="entry name" value="NAD(P)-binding Rossmann-fold domains"/>
    <property type="match status" value="1"/>
</dbReference>
<sequence>MQKNSAVLVYGAYGHTGRFIVAEALRRGLRPILSGRREAALTAMAQNLPGTEIRVADVAVTTDLDAAVAGTAAVINAAGPFLDTAEPLAAAAARAGAHYLDVSAEQGSVQALFETFGSNRTPMSTAVVPAMSFYGGLADLLVTAAAGEWEEIDSVTVAIGLDRWWPTPGTRITGRRNTATRLRVSESMLVPVSPQPSRHQWAFPAPIGEQTVREQPFSEMITMNRHLRARRIDNLLSETALADISDSETGAPQAVDDFGRSAQNFTVDVRLDRAGHRRELRASGRDIYQVTAPLVVEAAIRLIDGRFTGTGALAPGGAFDAADFLTALSANWLTISSPDEESAASGLAGQVPAESIR</sequence>
<comment type="caution">
    <text evidence="2">The sequence shown here is derived from an EMBL/GenBank/DDBJ whole genome shotgun (WGS) entry which is preliminary data.</text>
</comment>
<organism evidence="2 3">
    <name type="scientific">Brevibacterium sediminis</name>
    <dbReference type="NCBI Taxonomy" id="1857024"/>
    <lineage>
        <taxon>Bacteria</taxon>
        <taxon>Bacillati</taxon>
        <taxon>Actinomycetota</taxon>
        <taxon>Actinomycetes</taxon>
        <taxon>Micrococcales</taxon>
        <taxon>Brevibacteriaceae</taxon>
        <taxon>Brevibacterium</taxon>
    </lineage>
</organism>
<gene>
    <name evidence="2" type="ORF">FHQ09_13725</name>
</gene>
<name>A0A5C4WZH7_9MICO</name>
<dbReference type="PANTHER" id="PTHR43781:SF1">
    <property type="entry name" value="SACCHAROPINE DEHYDROGENASE"/>
    <property type="match status" value="1"/>
</dbReference>
<evidence type="ECO:0000313" key="3">
    <source>
        <dbReference type="Proteomes" id="UP000314223"/>
    </source>
</evidence>
<dbReference type="Pfam" id="PF03435">
    <property type="entry name" value="Sacchrp_dh_NADP"/>
    <property type="match status" value="1"/>
</dbReference>
<proteinExistence type="predicted"/>
<dbReference type="InterPro" id="IPR005097">
    <property type="entry name" value="Sacchrp_dh_NADP-bd"/>
</dbReference>
<reference evidence="2 3" key="1">
    <citation type="submission" date="2019-06" db="EMBL/GenBank/DDBJ databases">
        <authorList>
            <person name="Mardanova A.M."/>
            <person name="Pudova D.S."/>
            <person name="Shagimardanova E.I."/>
            <person name="Gogoleva N.E."/>
            <person name="Lutfullin M.T."/>
            <person name="Hadieva G.F."/>
            <person name="Sharipova M.R."/>
        </authorList>
    </citation>
    <scope>NUCLEOTIDE SEQUENCE [LARGE SCALE GENOMIC DNA]</scope>
    <source>
        <strain evidence="2 3">MG-1</strain>
    </source>
</reference>
<protein>
    <submittedName>
        <fullName evidence="2">Saccharopine dehydrogenase</fullName>
    </submittedName>
</protein>
<evidence type="ECO:0000259" key="1">
    <source>
        <dbReference type="Pfam" id="PF03435"/>
    </source>
</evidence>
<dbReference type="RefSeq" id="WP_139469369.1">
    <property type="nucleotide sequence ID" value="NZ_VDMQ01000008.1"/>
</dbReference>
<dbReference type="Gene3D" id="3.40.50.720">
    <property type="entry name" value="NAD(P)-binding Rossmann-like Domain"/>
    <property type="match status" value="1"/>
</dbReference>
<dbReference type="InterPro" id="IPR036291">
    <property type="entry name" value="NAD(P)-bd_dom_sf"/>
</dbReference>
<dbReference type="Proteomes" id="UP000314223">
    <property type="component" value="Unassembled WGS sequence"/>
</dbReference>
<dbReference type="EMBL" id="VDMQ01000008">
    <property type="protein sequence ID" value="TNM53820.1"/>
    <property type="molecule type" value="Genomic_DNA"/>
</dbReference>
<dbReference type="PANTHER" id="PTHR43781">
    <property type="entry name" value="SACCHAROPINE DEHYDROGENASE"/>
    <property type="match status" value="1"/>
</dbReference>
<accession>A0A5C4WZH7</accession>
<feature type="domain" description="Saccharopine dehydrogenase NADP binding" evidence="1">
    <location>
        <begin position="7"/>
        <end position="105"/>
    </location>
</feature>